<dbReference type="EMBL" id="VIWX01000003">
    <property type="protein sequence ID" value="TWF94343.1"/>
    <property type="molecule type" value="Genomic_DNA"/>
</dbReference>
<evidence type="ECO:0000313" key="1">
    <source>
        <dbReference type="EMBL" id="TWF94343.1"/>
    </source>
</evidence>
<proteinExistence type="predicted"/>
<sequence>MSAPWVSGILKERRTESTKAIRFRYPHRHAKQPINSP</sequence>
<keyword evidence="2" id="KW-1185">Reference proteome</keyword>
<accession>A0A561U4S5</accession>
<name>A0A561U4S5_9PSEU</name>
<gene>
    <name evidence="1" type="ORF">FHU35_1344</name>
</gene>
<dbReference type="Proteomes" id="UP000316184">
    <property type="component" value="Unassembled WGS sequence"/>
</dbReference>
<protein>
    <submittedName>
        <fullName evidence="1">Uncharacterized protein</fullName>
    </submittedName>
</protein>
<dbReference type="AlphaFoldDB" id="A0A561U4S5"/>
<comment type="caution">
    <text evidence="1">The sequence shown here is derived from an EMBL/GenBank/DDBJ whole genome shotgun (WGS) entry which is preliminary data.</text>
</comment>
<reference evidence="1 2" key="1">
    <citation type="submission" date="2019-06" db="EMBL/GenBank/DDBJ databases">
        <title>Sequencing the genomes of 1000 actinobacteria strains.</title>
        <authorList>
            <person name="Klenk H.-P."/>
        </authorList>
    </citation>
    <scope>NUCLEOTIDE SEQUENCE [LARGE SCALE GENOMIC DNA]</scope>
    <source>
        <strain evidence="1 2">DSM 46699</strain>
    </source>
</reference>
<organism evidence="1 2">
    <name type="scientific">Saccharopolyspora dendranthemae</name>
    <dbReference type="NCBI Taxonomy" id="1181886"/>
    <lineage>
        <taxon>Bacteria</taxon>
        <taxon>Bacillati</taxon>
        <taxon>Actinomycetota</taxon>
        <taxon>Actinomycetes</taxon>
        <taxon>Pseudonocardiales</taxon>
        <taxon>Pseudonocardiaceae</taxon>
        <taxon>Saccharopolyspora</taxon>
    </lineage>
</organism>
<evidence type="ECO:0000313" key="2">
    <source>
        <dbReference type="Proteomes" id="UP000316184"/>
    </source>
</evidence>